<dbReference type="Pfam" id="PF13468">
    <property type="entry name" value="Glyoxalase_3"/>
    <property type="match status" value="1"/>
</dbReference>
<accession>A0ABU9DK75</accession>
<sequence>MGLAFDHLIHFVQDPAAAAEELQRSGFHAAVGGRHESLGTSNALVYFGLSYVELLGVYDRSVTERASHIPVMRQILSDLDIGEGPGTLAIRTSDLEATTARLREQGLGVLGPYQGSRERPDGTVVRWSMTLLEPSYGELPLPFFIQWEQHDDDRRLELEREGSLQSHPRGDLELDYIGLAVEDAERTASEWGRWFGLPAGETFEDQELQAWGRTLKLPGGNLVFLSPTGPGRVQDTLSLRGPRPFLIGLKPKAAGDHVSEGAGTGEGEHGSEHGKLSQEQSYLGAVWKLPVA</sequence>
<organism evidence="3 4">
    <name type="scientific">Paenibacillus filicis</name>
    <dbReference type="NCBI Taxonomy" id="669464"/>
    <lineage>
        <taxon>Bacteria</taxon>
        <taxon>Bacillati</taxon>
        <taxon>Bacillota</taxon>
        <taxon>Bacilli</taxon>
        <taxon>Bacillales</taxon>
        <taxon>Paenibacillaceae</taxon>
        <taxon>Paenibacillus</taxon>
    </lineage>
</organism>
<dbReference type="SUPFAM" id="SSF54593">
    <property type="entry name" value="Glyoxalase/Bleomycin resistance protein/Dihydroxybiphenyl dioxygenase"/>
    <property type="match status" value="2"/>
</dbReference>
<dbReference type="EMBL" id="JBBPCC010000009">
    <property type="protein sequence ID" value="MEK8129265.1"/>
    <property type="molecule type" value="Genomic_DNA"/>
</dbReference>
<dbReference type="PANTHER" id="PTHR40265:SF1">
    <property type="entry name" value="GLYOXALASE-LIKE DOMAIN-CONTAINING PROTEIN"/>
    <property type="match status" value="1"/>
</dbReference>
<dbReference type="Proteomes" id="UP001469365">
    <property type="component" value="Unassembled WGS sequence"/>
</dbReference>
<dbReference type="RefSeq" id="WP_341416366.1">
    <property type="nucleotide sequence ID" value="NZ_JBBPCC010000009.1"/>
</dbReference>
<proteinExistence type="predicted"/>
<protein>
    <submittedName>
        <fullName evidence="3">VOC family protein</fullName>
    </submittedName>
</protein>
<evidence type="ECO:0000256" key="1">
    <source>
        <dbReference type="SAM" id="MobiDB-lite"/>
    </source>
</evidence>
<comment type="caution">
    <text evidence="3">The sequence shown here is derived from an EMBL/GenBank/DDBJ whole genome shotgun (WGS) entry which is preliminary data.</text>
</comment>
<feature type="region of interest" description="Disordered" evidence="1">
    <location>
        <begin position="253"/>
        <end position="278"/>
    </location>
</feature>
<reference evidence="3 4" key="1">
    <citation type="submission" date="2024-04" db="EMBL/GenBank/DDBJ databases">
        <title>draft genome sequnece of Paenibacillus filicis.</title>
        <authorList>
            <person name="Kim D.-U."/>
        </authorList>
    </citation>
    <scope>NUCLEOTIDE SEQUENCE [LARGE SCALE GENOMIC DNA]</scope>
    <source>
        <strain evidence="3 4">KACC14197</strain>
    </source>
</reference>
<evidence type="ECO:0000313" key="3">
    <source>
        <dbReference type="EMBL" id="MEK8129265.1"/>
    </source>
</evidence>
<feature type="domain" description="Glyoxalase-like" evidence="2">
    <location>
        <begin position="5"/>
        <end position="195"/>
    </location>
</feature>
<dbReference type="PANTHER" id="PTHR40265">
    <property type="entry name" value="BLL2707 PROTEIN"/>
    <property type="match status" value="1"/>
</dbReference>
<evidence type="ECO:0000313" key="4">
    <source>
        <dbReference type="Proteomes" id="UP001469365"/>
    </source>
</evidence>
<keyword evidence="4" id="KW-1185">Reference proteome</keyword>
<feature type="compositionally biased region" description="Basic and acidic residues" evidence="1">
    <location>
        <begin position="266"/>
        <end position="276"/>
    </location>
</feature>
<evidence type="ECO:0000259" key="2">
    <source>
        <dbReference type="Pfam" id="PF13468"/>
    </source>
</evidence>
<gene>
    <name evidence="3" type="ORF">WMW72_15265</name>
</gene>
<dbReference type="InterPro" id="IPR025870">
    <property type="entry name" value="Glyoxalase-like_dom"/>
</dbReference>
<name>A0ABU9DK75_9BACL</name>
<dbReference type="Gene3D" id="3.10.180.10">
    <property type="entry name" value="2,3-Dihydroxybiphenyl 1,2-Dioxygenase, domain 1"/>
    <property type="match status" value="1"/>
</dbReference>
<dbReference type="InterPro" id="IPR029068">
    <property type="entry name" value="Glyas_Bleomycin-R_OHBP_Dase"/>
</dbReference>